<dbReference type="InterPro" id="IPR020904">
    <property type="entry name" value="Sc_DH/Rdtase_CS"/>
</dbReference>
<dbReference type="PANTHER" id="PTHR44196:SF1">
    <property type="entry name" value="DEHYDROGENASE_REDUCTASE SDR FAMILY MEMBER 7B"/>
    <property type="match status" value="1"/>
</dbReference>
<dbReference type="GO" id="GO:0016491">
    <property type="term" value="F:oxidoreductase activity"/>
    <property type="evidence" value="ECO:0007669"/>
    <property type="project" value="UniProtKB-KW"/>
</dbReference>
<sequence>MELTDARVLVAGASGALGGQITDALLARGARVVAAGRDADRVGAVAARCGTEPVLFDAVDTESCQATVTAAVEQLGGLDVLVVCVGVAGFGRAAEADDAVVEELFAVNVLGPMALVRAASAAMGDQGAVAVVSAILADLPTAGMAEYSAAKSALATWLGVLRREERRRLTVLDVRPPHLDTGLDGRALAGEPPKLPAPFPSADVVEALVQGLAEGSREVVLDAKAGALVRR</sequence>
<name>A0A1H1VXJ6_9ACTN</name>
<organism evidence="3 4">
    <name type="scientific">Nocardioides scoriae</name>
    <dbReference type="NCBI Taxonomy" id="642780"/>
    <lineage>
        <taxon>Bacteria</taxon>
        <taxon>Bacillati</taxon>
        <taxon>Actinomycetota</taxon>
        <taxon>Actinomycetes</taxon>
        <taxon>Propionibacteriales</taxon>
        <taxon>Nocardioidaceae</taxon>
        <taxon>Nocardioides</taxon>
    </lineage>
</organism>
<evidence type="ECO:0000313" key="3">
    <source>
        <dbReference type="EMBL" id="SDS88789.1"/>
    </source>
</evidence>
<comment type="similarity">
    <text evidence="1">Belongs to the short-chain dehydrogenases/reductases (SDR) family.</text>
</comment>
<evidence type="ECO:0000256" key="2">
    <source>
        <dbReference type="ARBA" id="ARBA00023002"/>
    </source>
</evidence>
<gene>
    <name evidence="3" type="ORF">SAMN04488570_2953</name>
</gene>
<dbReference type="Proteomes" id="UP000198859">
    <property type="component" value="Chromosome I"/>
</dbReference>
<dbReference type="RefSeq" id="WP_091731149.1">
    <property type="nucleotide sequence ID" value="NZ_LT629757.1"/>
</dbReference>
<dbReference type="Pfam" id="PF00106">
    <property type="entry name" value="adh_short"/>
    <property type="match status" value="1"/>
</dbReference>
<dbReference type="OrthoDB" id="3784334at2"/>
<keyword evidence="2" id="KW-0560">Oxidoreductase</keyword>
<dbReference type="STRING" id="642780.SAMN04488570_2953"/>
<dbReference type="GO" id="GO:0016020">
    <property type="term" value="C:membrane"/>
    <property type="evidence" value="ECO:0007669"/>
    <property type="project" value="TreeGrafter"/>
</dbReference>
<dbReference type="InterPro" id="IPR002347">
    <property type="entry name" value="SDR_fam"/>
</dbReference>
<dbReference type="InterPro" id="IPR036291">
    <property type="entry name" value="NAD(P)-bd_dom_sf"/>
</dbReference>
<reference evidence="4" key="1">
    <citation type="submission" date="2016-10" db="EMBL/GenBank/DDBJ databases">
        <authorList>
            <person name="Varghese N."/>
            <person name="Submissions S."/>
        </authorList>
    </citation>
    <scope>NUCLEOTIDE SEQUENCE [LARGE SCALE GENOMIC DNA]</scope>
    <source>
        <strain evidence="4">DSM 22127</strain>
    </source>
</reference>
<protein>
    <submittedName>
        <fullName evidence="3">Short-chain dehydrogenase</fullName>
    </submittedName>
</protein>
<dbReference type="EMBL" id="LT629757">
    <property type="protein sequence ID" value="SDS88789.1"/>
    <property type="molecule type" value="Genomic_DNA"/>
</dbReference>
<dbReference type="PROSITE" id="PS00061">
    <property type="entry name" value="ADH_SHORT"/>
    <property type="match status" value="1"/>
</dbReference>
<accession>A0A1H1VXJ6</accession>
<dbReference type="PANTHER" id="PTHR44196">
    <property type="entry name" value="DEHYDROGENASE/REDUCTASE SDR FAMILY MEMBER 7B"/>
    <property type="match status" value="1"/>
</dbReference>
<proteinExistence type="inferred from homology"/>
<dbReference type="Gene3D" id="3.40.50.720">
    <property type="entry name" value="NAD(P)-binding Rossmann-like Domain"/>
    <property type="match status" value="1"/>
</dbReference>
<evidence type="ECO:0000256" key="1">
    <source>
        <dbReference type="ARBA" id="ARBA00006484"/>
    </source>
</evidence>
<dbReference type="CDD" id="cd05233">
    <property type="entry name" value="SDR_c"/>
    <property type="match status" value="1"/>
</dbReference>
<dbReference type="SUPFAM" id="SSF51735">
    <property type="entry name" value="NAD(P)-binding Rossmann-fold domains"/>
    <property type="match status" value="1"/>
</dbReference>
<keyword evidence="4" id="KW-1185">Reference proteome</keyword>
<dbReference type="AlphaFoldDB" id="A0A1H1VXJ6"/>
<evidence type="ECO:0000313" key="4">
    <source>
        <dbReference type="Proteomes" id="UP000198859"/>
    </source>
</evidence>
<dbReference type="PRINTS" id="PR00081">
    <property type="entry name" value="GDHRDH"/>
</dbReference>